<dbReference type="PANTHER" id="PTHR19957:SF83">
    <property type="entry name" value="SYNTAXIN-16"/>
    <property type="match status" value="1"/>
</dbReference>
<dbReference type="AlphaFoldDB" id="A0A836CM56"/>
<evidence type="ECO:0000256" key="6">
    <source>
        <dbReference type="ARBA" id="ARBA00022989"/>
    </source>
</evidence>
<dbReference type="InterPro" id="IPR045242">
    <property type="entry name" value="Syntaxin"/>
</dbReference>
<dbReference type="Proteomes" id="UP000664859">
    <property type="component" value="Unassembled WGS sequence"/>
</dbReference>
<evidence type="ECO:0000256" key="5">
    <source>
        <dbReference type="ARBA" id="ARBA00022927"/>
    </source>
</evidence>
<dbReference type="GO" id="GO:0006886">
    <property type="term" value="P:intracellular protein transport"/>
    <property type="evidence" value="ECO:0007669"/>
    <property type="project" value="InterPro"/>
</dbReference>
<dbReference type="PROSITE" id="PS00914">
    <property type="entry name" value="SYNTAXIN"/>
    <property type="match status" value="1"/>
</dbReference>
<keyword evidence="6 10" id="KW-1133">Transmembrane helix</keyword>
<dbReference type="GO" id="GO:0000149">
    <property type="term" value="F:SNARE binding"/>
    <property type="evidence" value="ECO:0007669"/>
    <property type="project" value="TreeGrafter"/>
</dbReference>
<keyword evidence="4 10" id="KW-0812">Transmembrane</keyword>
<evidence type="ECO:0000256" key="2">
    <source>
        <dbReference type="ARBA" id="ARBA00009063"/>
    </source>
</evidence>
<dbReference type="InterPro" id="IPR010989">
    <property type="entry name" value="SNARE"/>
</dbReference>
<evidence type="ECO:0000256" key="4">
    <source>
        <dbReference type="ARBA" id="ARBA00022692"/>
    </source>
</evidence>
<proteinExistence type="inferred from homology"/>
<name>A0A836CM56_9STRA</name>
<dbReference type="GO" id="GO:0006906">
    <property type="term" value="P:vesicle fusion"/>
    <property type="evidence" value="ECO:0007669"/>
    <property type="project" value="TreeGrafter"/>
</dbReference>
<sequence>MATRDLTARYLQLRAYRFGGAPQRNPSADEKTDVALLEDAGAATNWANTRSQLPPAWVERVDRVDADVRTIQLKMRALSGLHTKRLMVSFDDVSEQHKEKEIELMTQEITQIFRHAERELKAIVGDGGGARTAADATVRGNIQRATARKLQALSIAFRSAQKDYLVRLKRQKEGGHEFDFLAVEERAAAKVGMSAAYDQAQLAVLEESESYVQERDAEIRNIVKSIEELSMIFKELAVLVIDQGTILDRIDFNMEQVVEHTKDGVAQLHRAEESQKAAMPVKCIAALLALIAILVILLVLKH</sequence>
<keyword evidence="13" id="KW-1185">Reference proteome</keyword>
<keyword evidence="9 10" id="KW-0472">Membrane</keyword>
<evidence type="ECO:0000313" key="13">
    <source>
        <dbReference type="Proteomes" id="UP000664859"/>
    </source>
</evidence>
<dbReference type="PROSITE" id="PS50192">
    <property type="entry name" value="T_SNARE"/>
    <property type="match status" value="1"/>
</dbReference>
<protein>
    <submittedName>
        <fullName evidence="12">Soluble NSF attachment protein receptor</fullName>
    </submittedName>
</protein>
<dbReference type="CDD" id="cd15845">
    <property type="entry name" value="SNARE_syntaxin16"/>
    <property type="match status" value="1"/>
</dbReference>
<comment type="similarity">
    <text evidence="2">Belongs to the syntaxin family.</text>
</comment>
<comment type="caution">
    <text evidence="12">The sequence shown here is derived from an EMBL/GenBank/DDBJ whole genome shotgun (WGS) entry which is preliminary data.</text>
</comment>
<feature type="domain" description="T-SNARE coiled-coil homology" evidence="11">
    <location>
        <begin position="209"/>
        <end position="271"/>
    </location>
</feature>
<evidence type="ECO:0000256" key="10">
    <source>
        <dbReference type="SAM" id="Phobius"/>
    </source>
</evidence>
<evidence type="ECO:0000313" key="12">
    <source>
        <dbReference type="EMBL" id="KAG5191487.1"/>
    </source>
</evidence>
<dbReference type="OrthoDB" id="10251371at2759"/>
<dbReference type="GO" id="GO:0005484">
    <property type="term" value="F:SNAP receptor activity"/>
    <property type="evidence" value="ECO:0007669"/>
    <property type="project" value="InterPro"/>
</dbReference>
<evidence type="ECO:0000256" key="9">
    <source>
        <dbReference type="ARBA" id="ARBA00023136"/>
    </source>
</evidence>
<evidence type="ECO:0000259" key="11">
    <source>
        <dbReference type="PROSITE" id="PS50192"/>
    </source>
</evidence>
<dbReference type="GO" id="GO:0031201">
    <property type="term" value="C:SNARE complex"/>
    <property type="evidence" value="ECO:0007669"/>
    <property type="project" value="TreeGrafter"/>
</dbReference>
<dbReference type="InterPro" id="IPR000727">
    <property type="entry name" value="T_SNARE_dom"/>
</dbReference>
<organism evidence="12 13">
    <name type="scientific">Tribonema minus</name>
    <dbReference type="NCBI Taxonomy" id="303371"/>
    <lineage>
        <taxon>Eukaryota</taxon>
        <taxon>Sar</taxon>
        <taxon>Stramenopiles</taxon>
        <taxon>Ochrophyta</taxon>
        <taxon>PX clade</taxon>
        <taxon>Xanthophyceae</taxon>
        <taxon>Tribonematales</taxon>
        <taxon>Tribonemataceae</taxon>
        <taxon>Tribonema</taxon>
    </lineage>
</organism>
<dbReference type="SUPFAM" id="SSF47661">
    <property type="entry name" value="t-snare proteins"/>
    <property type="match status" value="1"/>
</dbReference>
<keyword evidence="3" id="KW-0813">Transport</keyword>
<evidence type="ECO:0000256" key="8">
    <source>
        <dbReference type="ARBA" id="ARBA00023054"/>
    </source>
</evidence>
<feature type="transmembrane region" description="Helical" evidence="10">
    <location>
        <begin position="279"/>
        <end position="300"/>
    </location>
</feature>
<comment type="subcellular location">
    <subcellularLocation>
        <location evidence="1">Golgi apparatus membrane</location>
        <topology evidence="1">Single-pass type IV membrane protein</topology>
    </subcellularLocation>
</comment>
<feature type="non-terminal residue" evidence="12">
    <location>
        <position position="302"/>
    </location>
</feature>
<evidence type="ECO:0000256" key="7">
    <source>
        <dbReference type="ARBA" id="ARBA00023034"/>
    </source>
</evidence>
<accession>A0A836CM56</accession>
<dbReference type="EMBL" id="JAFCMP010000019">
    <property type="protein sequence ID" value="KAG5191487.1"/>
    <property type="molecule type" value="Genomic_DNA"/>
</dbReference>
<evidence type="ECO:0000256" key="1">
    <source>
        <dbReference type="ARBA" id="ARBA00004409"/>
    </source>
</evidence>
<dbReference type="SMART" id="SM00397">
    <property type="entry name" value="t_SNARE"/>
    <property type="match status" value="1"/>
</dbReference>
<evidence type="ECO:0000256" key="3">
    <source>
        <dbReference type="ARBA" id="ARBA00022448"/>
    </source>
</evidence>
<keyword evidence="5" id="KW-0653">Protein transport</keyword>
<dbReference type="GO" id="GO:0048278">
    <property type="term" value="P:vesicle docking"/>
    <property type="evidence" value="ECO:0007669"/>
    <property type="project" value="TreeGrafter"/>
</dbReference>
<reference evidence="12" key="1">
    <citation type="submission" date="2021-02" db="EMBL/GenBank/DDBJ databases">
        <title>First Annotated Genome of the Yellow-green Alga Tribonema minus.</title>
        <authorList>
            <person name="Mahan K.M."/>
        </authorList>
    </citation>
    <scope>NUCLEOTIDE SEQUENCE</scope>
    <source>
        <strain evidence="12">UTEX B ZZ1240</strain>
    </source>
</reference>
<keyword evidence="7" id="KW-0333">Golgi apparatus</keyword>
<keyword evidence="8" id="KW-0175">Coiled coil</keyword>
<dbReference type="Gene3D" id="1.20.58.70">
    <property type="match status" value="1"/>
</dbReference>
<dbReference type="Pfam" id="PF05739">
    <property type="entry name" value="SNARE"/>
    <property type="match status" value="1"/>
</dbReference>
<keyword evidence="12" id="KW-0675">Receptor</keyword>
<dbReference type="PANTHER" id="PTHR19957">
    <property type="entry name" value="SYNTAXIN"/>
    <property type="match status" value="1"/>
</dbReference>
<dbReference type="InterPro" id="IPR006012">
    <property type="entry name" value="Syntaxin/epimorphin_CS"/>
</dbReference>
<dbReference type="GO" id="GO:0000139">
    <property type="term" value="C:Golgi membrane"/>
    <property type="evidence" value="ECO:0007669"/>
    <property type="project" value="UniProtKB-SubCell"/>
</dbReference>
<gene>
    <name evidence="12" type="ORF">JKP88DRAFT_191620</name>
</gene>